<evidence type="ECO:0000256" key="2">
    <source>
        <dbReference type="ARBA" id="ARBA00022692"/>
    </source>
</evidence>
<evidence type="ECO:0000313" key="8">
    <source>
        <dbReference type="RefSeq" id="XP_011310637.1"/>
    </source>
</evidence>
<keyword evidence="4 6" id="KW-0472">Membrane</keyword>
<gene>
    <name evidence="8" type="primary">LOC105271008</name>
</gene>
<keyword evidence="3 6" id="KW-1133">Transmembrane helix</keyword>
<dbReference type="GeneID" id="105271008"/>
<sequence length="279" mass="31581">MGRGESTNDEETETETVEDDVTGSEASTAASKKVQLLGIPLYKLSYKRLPRKCLKFSFLTINTATFLTGISAVIISIWMLSDRELILRLTGQKLFVTILLIIGIFASCVSSVGILAFVKRRKKLWSTYIICHTLWLATIFFTSIFSSSFFDRITNKIHDDMRSTMIKYRSLDWVTEAWDNTQQYLKCCGIRSYKDWEENRLEIPHSCCSKSIEQCLHMTGSVAFEAGCLKSAYLMLKSHIDTVAVSAIFVSIISGASLFFARGMKRKFRAIHYTNDGST</sequence>
<dbReference type="Proteomes" id="UP000694866">
    <property type="component" value="Unplaced"/>
</dbReference>
<dbReference type="Pfam" id="PF00335">
    <property type="entry name" value="Tetraspanin"/>
    <property type="match status" value="1"/>
</dbReference>
<feature type="transmembrane region" description="Helical" evidence="6">
    <location>
        <begin position="94"/>
        <end position="118"/>
    </location>
</feature>
<dbReference type="PANTHER" id="PTHR19282:SF477">
    <property type="entry name" value="TETRASPANIN"/>
    <property type="match status" value="1"/>
</dbReference>
<evidence type="ECO:0000256" key="4">
    <source>
        <dbReference type="ARBA" id="ARBA00023136"/>
    </source>
</evidence>
<feature type="transmembrane region" description="Helical" evidence="6">
    <location>
        <begin position="125"/>
        <end position="145"/>
    </location>
</feature>
<organism evidence="7 8">
    <name type="scientific">Fopius arisanus</name>
    <dbReference type="NCBI Taxonomy" id="64838"/>
    <lineage>
        <taxon>Eukaryota</taxon>
        <taxon>Metazoa</taxon>
        <taxon>Ecdysozoa</taxon>
        <taxon>Arthropoda</taxon>
        <taxon>Hexapoda</taxon>
        <taxon>Insecta</taxon>
        <taxon>Pterygota</taxon>
        <taxon>Neoptera</taxon>
        <taxon>Endopterygota</taxon>
        <taxon>Hymenoptera</taxon>
        <taxon>Apocrita</taxon>
        <taxon>Ichneumonoidea</taxon>
        <taxon>Braconidae</taxon>
        <taxon>Opiinae</taxon>
        <taxon>Fopius</taxon>
    </lineage>
</organism>
<feature type="region of interest" description="Disordered" evidence="5">
    <location>
        <begin position="1"/>
        <end position="26"/>
    </location>
</feature>
<protein>
    <submittedName>
        <fullName evidence="8">CD151 antigen</fullName>
    </submittedName>
</protein>
<dbReference type="CDD" id="cd03127">
    <property type="entry name" value="tetraspanin_LEL"/>
    <property type="match status" value="1"/>
</dbReference>
<feature type="transmembrane region" description="Helical" evidence="6">
    <location>
        <begin position="56"/>
        <end position="79"/>
    </location>
</feature>
<evidence type="ECO:0000256" key="1">
    <source>
        <dbReference type="ARBA" id="ARBA00004141"/>
    </source>
</evidence>
<dbReference type="SUPFAM" id="SSF48652">
    <property type="entry name" value="Tetraspanin"/>
    <property type="match status" value="1"/>
</dbReference>
<keyword evidence="2 6" id="KW-0812">Transmembrane</keyword>
<feature type="transmembrane region" description="Helical" evidence="6">
    <location>
        <begin position="243"/>
        <end position="261"/>
    </location>
</feature>
<comment type="subcellular location">
    <subcellularLocation>
        <location evidence="1">Membrane</location>
        <topology evidence="1">Multi-pass membrane protein</topology>
    </subcellularLocation>
</comment>
<reference evidence="8" key="1">
    <citation type="submission" date="2025-08" db="UniProtKB">
        <authorList>
            <consortium name="RefSeq"/>
        </authorList>
    </citation>
    <scope>IDENTIFICATION</scope>
    <source>
        <strain evidence="8">USDA-PBARC FA_bdor</strain>
        <tissue evidence="8">Whole organism</tissue>
    </source>
</reference>
<dbReference type="OrthoDB" id="438211at2759"/>
<dbReference type="GO" id="GO:0005886">
    <property type="term" value="C:plasma membrane"/>
    <property type="evidence" value="ECO:0007669"/>
    <property type="project" value="TreeGrafter"/>
</dbReference>
<dbReference type="PANTHER" id="PTHR19282">
    <property type="entry name" value="TETRASPANIN"/>
    <property type="match status" value="1"/>
</dbReference>
<dbReference type="KEGG" id="fas:105271008"/>
<name>A0A9R1TJA6_9HYME</name>
<proteinExistence type="predicted"/>
<evidence type="ECO:0000256" key="6">
    <source>
        <dbReference type="SAM" id="Phobius"/>
    </source>
</evidence>
<accession>A0A9R1TJA6</accession>
<dbReference type="InterPro" id="IPR008952">
    <property type="entry name" value="Tetraspanin_EC2_sf"/>
</dbReference>
<keyword evidence="7" id="KW-1185">Reference proteome</keyword>
<dbReference type="RefSeq" id="XP_011310637.1">
    <property type="nucleotide sequence ID" value="XM_011312335.1"/>
</dbReference>
<evidence type="ECO:0000313" key="7">
    <source>
        <dbReference type="Proteomes" id="UP000694866"/>
    </source>
</evidence>
<dbReference type="AlphaFoldDB" id="A0A9R1TJA6"/>
<dbReference type="InterPro" id="IPR018499">
    <property type="entry name" value="Tetraspanin/Peripherin"/>
</dbReference>
<evidence type="ECO:0000256" key="5">
    <source>
        <dbReference type="SAM" id="MobiDB-lite"/>
    </source>
</evidence>
<evidence type="ECO:0000256" key="3">
    <source>
        <dbReference type="ARBA" id="ARBA00022989"/>
    </source>
</evidence>
<dbReference type="Gene3D" id="1.10.1450.10">
    <property type="entry name" value="Tetraspanin"/>
    <property type="match status" value="1"/>
</dbReference>
<feature type="compositionally biased region" description="Acidic residues" evidence="5">
    <location>
        <begin position="7"/>
        <end position="22"/>
    </location>
</feature>